<feature type="non-terminal residue" evidence="1">
    <location>
        <position position="1"/>
    </location>
</feature>
<dbReference type="EMBL" id="HACM01006721">
    <property type="protein sequence ID" value="CRZ07163.1"/>
    <property type="molecule type" value="Transcribed_RNA"/>
</dbReference>
<dbReference type="AlphaFoldDB" id="A0A0H5QYV0"/>
<sequence length="426" mass="48442">EVIDRYANVGPHQGLFSDLDLPPYVAYLGQKLIESGADTEALQDLFSVFDHPSNVLRLAKKFLKARADGKALEGLSSMMVYPSDNAAHVKSVLHFVVSNKETRQKMISLLSHSHTNPPRVPNLLKSGADVEAMLSLFDLPWRSARLLSQLVDSGADVEPLAEMLSLFQHSSFNVRLVHLVLNHGNDLGALRHLFNFFNDSPNAARVVIRLINAGFDLGSPEVLFYFFNFPPDFARDVLKMVKRDSDSKNLEELFFQILNPPAPALPLLKKLLKSVNDCKYGQILNLPPDEFRKSAELVLAFENLYPIFKLSYDKKFIQQHHKFCYMRFHYSEHDSIDKALKDFFQIFKVPYDEGLLIKAIKNTGIEYSDLRFSFSSPVHFCSSTAVIVTVLDCLTLITPEYWGGMCIAISKPHWVDRFWIFWGIPI</sequence>
<proteinExistence type="predicted"/>
<evidence type="ECO:0000313" key="1">
    <source>
        <dbReference type="EMBL" id="CRZ07163.1"/>
    </source>
</evidence>
<reference evidence="1" key="1">
    <citation type="submission" date="2015-04" db="EMBL/GenBank/DDBJ databases">
        <title>The genome sequence of the plant pathogenic Rhizarian Plasmodiophora brassicae reveals insights in its biotrophic life cycle and the origin of chitin synthesis.</title>
        <authorList>
            <person name="Schwelm A."/>
            <person name="Fogelqvist J."/>
            <person name="Knaust A."/>
            <person name="Julke S."/>
            <person name="Lilja T."/>
            <person name="Dhandapani V."/>
            <person name="Bonilla-Rosso G."/>
            <person name="Karlsson M."/>
            <person name="Shevchenko A."/>
            <person name="Choi S.R."/>
            <person name="Kim H.G."/>
            <person name="Park J.Y."/>
            <person name="Lim Y.P."/>
            <person name="Ludwig-Muller J."/>
            <person name="Dixelius C."/>
        </authorList>
    </citation>
    <scope>NUCLEOTIDE SEQUENCE</scope>
    <source>
        <tissue evidence="1">Potato root galls</tissue>
    </source>
</reference>
<name>A0A0H5QYV0_9EUKA</name>
<accession>A0A0H5QYV0</accession>
<feature type="non-terminal residue" evidence="1">
    <location>
        <position position="426"/>
    </location>
</feature>
<protein>
    <submittedName>
        <fullName evidence="1">Uncharacterized protein</fullName>
    </submittedName>
</protein>
<organism evidence="1">
    <name type="scientific">Spongospora subterranea</name>
    <dbReference type="NCBI Taxonomy" id="70186"/>
    <lineage>
        <taxon>Eukaryota</taxon>
        <taxon>Sar</taxon>
        <taxon>Rhizaria</taxon>
        <taxon>Endomyxa</taxon>
        <taxon>Phytomyxea</taxon>
        <taxon>Plasmodiophorida</taxon>
        <taxon>Plasmodiophoridae</taxon>
        <taxon>Spongospora</taxon>
    </lineage>
</organism>